<dbReference type="InterPro" id="IPR001543">
    <property type="entry name" value="FliN-like_C"/>
</dbReference>
<dbReference type="InterPro" id="IPR036429">
    <property type="entry name" value="SpoA-like_sf"/>
</dbReference>
<proteinExistence type="predicted"/>
<organism evidence="2 3">
    <name type="scientific">Trinickia dabaoshanensis</name>
    <dbReference type="NCBI Taxonomy" id="564714"/>
    <lineage>
        <taxon>Bacteria</taxon>
        <taxon>Pseudomonadati</taxon>
        <taxon>Pseudomonadota</taxon>
        <taxon>Betaproteobacteria</taxon>
        <taxon>Burkholderiales</taxon>
        <taxon>Burkholderiaceae</taxon>
        <taxon>Trinickia</taxon>
    </lineage>
</organism>
<dbReference type="AlphaFoldDB" id="A0A2N7VY32"/>
<evidence type="ECO:0000259" key="1">
    <source>
        <dbReference type="Pfam" id="PF01052"/>
    </source>
</evidence>
<name>A0A2N7VY32_9BURK</name>
<protein>
    <recommendedName>
        <fullName evidence="1">Flagellar motor switch protein FliN-like C-terminal domain-containing protein</fullName>
    </recommendedName>
</protein>
<evidence type="ECO:0000313" key="2">
    <source>
        <dbReference type="EMBL" id="PMS22053.1"/>
    </source>
</evidence>
<accession>A0A2N7VY32</accession>
<dbReference type="SUPFAM" id="SSF101801">
    <property type="entry name" value="Surface presentation of antigens (SPOA)"/>
    <property type="match status" value="1"/>
</dbReference>
<dbReference type="Proteomes" id="UP000235616">
    <property type="component" value="Unassembled WGS sequence"/>
</dbReference>
<evidence type="ECO:0000313" key="3">
    <source>
        <dbReference type="Proteomes" id="UP000235616"/>
    </source>
</evidence>
<feature type="domain" description="Flagellar motor switch protein FliN-like C-terminal" evidence="1">
    <location>
        <begin position="280"/>
        <end position="348"/>
    </location>
</feature>
<comment type="caution">
    <text evidence="2">The sequence shown here is derived from an EMBL/GenBank/DDBJ whole genome shotgun (WGS) entry which is preliminary data.</text>
</comment>
<gene>
    <name evidence="2" type="ORF">C0Z18_05925</name>
</gene>
<dbReference type="Pfam" id="PF01052">
    <property type="entry name" value="FliMN_C"/>
    <property type="match status" value="1"/>
</dbReference>
<sequence>MFEARPTSLNGKLPRYPSELAQLTRALGVRGAAHPGARHDLRLHGMGEVRGEPCATMIVDTPHGSVTIVIDVADHTMLQTIAHDCDPIRSAALANLWLGELLACFDTGNAAAPAVRSFNAARDARTQRGLLLSFIAAGIECRCAVLELPPALAAEFERRWAPSGANTNLALDTLDGLTLAGAIRLRSRRCSPEMLASLHRNDILLGWQPTLPYAAGKPLLGATLRIGAPRGRHLCAAVRVDTNTVTLETPVTLATAQPDDFDPLEGASNHPLTEPLVPVASMEMPVHVELFSVDLGLAQVSALQPGYVLDLPLPLEDAAVRLVSYGQTLAFGKLVAVGENLGVQIERMAASDERQS</sequence>
<keyword evidence="3" id="KW-1185">Reference proteome</keyword>
<dbReference type="EMBL" id="PNYA01000004">
    <property type="protein sequence ID" value="PMS22053.1"/>
    <property type="molecule type" value="Genomic_DNA"/>
</dbReference>
<dbReference type="Gene3D" id="2.30.330.10">
    <property type="entry name" value="SpoA-like"/>
    <property type="match status" value="1"/>
</dbReference>
<reference evidence="2 3" key="1">
    <citation type="submission" date="2018-01" db="EMBL/GenBank/DDBJ databases">
        <title>Whole genome analyses suggest that Burkholderia sensu lato contains two further novel genera in the rhizoxinica-symbiotica group Mycetohabitans gen. nov., and Trinickia gen. nov.: implications for the evolution of diazotrophy and nodulation in the Burkholderiaceae.</title>
        <authorList>
            <person name="Estrada-de los Santos P."/>
            <person name="Palmer M."/>
            <person name="Chavez-Ramirez B."/>
            <person name="Beukes C."/>
            <person name="Steenkamp E.T."/>
            <person name="Hirsch A.M."/>
            <person name="Manyaka P."/>
            <person name="Maluk M."/>
            <person name="Lafos M."/>
            <person name="Crook M."/>
            <person name="Gross E."/>
            <person name="Simon M.F."/>
            <person name="Bueno dos Reis Junior F."/>
            <person name="Poole P.S."/>
            <person name="Venter S.N."/>
            <person name="James E.K."/>
        </authorList>
    </citation>
    <scope>NUCLEOTIDE SEQUENCE [LARGE SCALE GENOMIC DNA]</scope>
    <source>
        <strain evidence="2 3">GIMN1.004</strain>
    </source>
</reference>
<dbReference type="OrthoDB" id="9148477at2"/>
<dbReference type="RefSeq" id="WP_102644453.1">
    <property type="nucleotide sequence ID" value="NZ_PNYA01000004.1"/>
</dbReference>